<dbReference type="EMBL" id="LK056650">
    <property type="protein sequence ID" value="CDS81903.1"/>
    <property type="molecule type" value="Genomic_DNA"/>
</dbReference>
<accession>A0A127Z6Z6</accession>
<proteinExistence type="predicted"/>
<organism evidence="2">
    <name type="scientific">Sporisorium scitamineum</name>
    <dbReference type="NCBI Taxonomy" id="49012"/>
    <lineage>
        <taxon>Eukaryota</taxon>
        <taxon>Fungi</taxon>
        <taxon>Dikarya</taxon>
        <taxon>Basidiomycota</taxon>
        <taxon>Ustilaginomycotina</taxon>
        <taxon>Ustilaginomycetes</taxon>
        <taxon>Ustilaginales</taxon>
        <taxon>Ustilaginaceae</taxon>
        <taxon>Sporisorium</taxon>
    </lineage>
</organism>
<feature type="signal peptide" evidence="1">
    <location>
        <begin position="1"/>
        <end position="17"/>
    </location>
</feature>
<dbReference type="AlphaFoldDB" id="A0A127Z6Z6"/>
<reference evidence="2" key="1">
    <citation type="submission" date="2014-06" db="EMBL/GenBank/DDBJ databases">
        <authorList>
            <person name="Ju J."/>
            <person name="Zhang J."/>
        </authorList>
    </citation>
    <scope>NUCLEOTIDE SEQUENCE</scope>
    <source>
        <strain evidence="2">SscI8</strain>
    </source>
</reference>
<dbReference type="OrthoDB" id="10467817at2759"/>
<protein>
    <submittedName>
        <fullName evidence="2">Uncharacterized protein</fullName>
    </submittedName>
</protein>
<feature type="chain" id="PRO_5007281157" evidence="1">
    <location>
        <begin position="18"/>
        <end position="196"/>
    </location>
</feature>
<gene>
    <name evidence="2" type="ORF">SPSC_00085</name>
</gene>
<name>A0A127Z6Z6_9BASI</name>
<evidence type="ECO:0000313" key="2">
    <source>
        <dbReference type="EMBL" id="CDS81903.1"/>
    </source>
</evidence>
<keyword evidence="1" id="KW-0732">Signal</keyword>
<evidence type="ECO:0000256" key="1">
    <source>
        <dbReference type="SAM" id="SignalP"/>
    </source>
</evidence>
<sequence>MRLFLPVSFGFLCCAAAIQVSATLHHRSLFRDANGRMLAHSPPKYSLPRHLDDLNRYLESIHFPRTAARHRSADSLLRQQPELAQSIRNEMLDFGTEMPLIRLSWSWLPFSSQVLAFPLTQPHGQGGPGTTLAIVTRDGKGNFKLTDLAHMHGVHPDSFAAYLASVNQNENSRVTSLGRLSPRLDLAFAFDHISRL</sequence>